<keyword evidence="3" id="KW-1185">Reference proteome</keyword>
<feature type="signal peptide" evidence="1">
    <location>
        <begin position="1"/>
        <end position="23"/>
    </location>
</feature>
<organism evidence="2 3">
    <name type="scientific">Nocardia acididurans</name>
    <dbReference type="NCBI Taxonomy" id="2802282"/>
    <lineage>
        <taxon>Bacteria</taxon>
        <taxon>Bacillati</taxon>
        <taxon>Actinomycetota</taxon>
        <taxon>Actinomycetes</taxon>
        <taxon>Mycobacteriales</taxon>
        <taxon>Nocardiaceae</taxon>
        <taxon>Nocardia</taxon>
    </lineage>
</organism>
<gene>
    <name evidence="2" type="ORF">JK358_09730</name>
</gene>
<accession>A0ABS1M2X2</accession>
<evidence type="ECO:0000256" key="1">
    <source>
        <dbReference type="SAM" id="SignalP"/>
    </source>
</evidence>
<dbReference type="Proteomes" id="UP000602198">
    <property type="component" value="Unassembled WGS sequence"/>
</dbReference>
<dbReference type="EMBL" id="JAERRJ010000003">
    <property type="protein sequence ID" value="MBL1074676.1"/>
    <property type="molecule type" value="Genomic_DNA"/>
</dbReference>
<dbReference type="RefSeq" id="WP_201945810.1">
    <property type="nucleotide sequence ID" value="NZ_JAERRJ010000003.1"/>
</dbReference>
<proteinExistence type="predicted"/>
<comment type="caution">
    <text evidence="2">The sequence shown here is derived from an EMBL/GenBank/DDBJ whole genome shotgun (WGS) entry which is preliminary data.</text>
</comment>
<sequence>MRSILRNVGVAVLIGASPLLVTACSGTTTTDRPSTSVVATQVNGQQQPGGKDGQSTVRTIGKTGWYSGFEITVDKATVVPDEYGGGKIRIDITYRNTTTDSAQMGIGTYLQVGNEVDGGASFDNPMVPGKGAAVGSVTTSVQKLADAEHLLDTMTVVYGEASDNQTKIPLQAGAKVESVQPKTLTVGGKLVQNQTTIEVTGGTLAPSYTSDERGKMDLAFHIKIIGGSGIPDGGTNIYYDWFTLKTPDGQVVTADIRGPVNELLNRSETIDNAKNYVVFVISEPVSGNYTLSYDATKGESAASTLPITVN</sequence>
<dbReference type="PROSITE" id="PS51257">
    <property type="entry name" value="PROKAR_LIPOPROTEIN"/>
    <property type="match status" value="1"/>
</dbReference>
<evidence type="ECO:0000313" key="2">
    <source>
        <dbReference type="EMBL" id="MBL1074676.1"/>
    </source>
</evidence>
<feature type="chain" id="PRO_5045680358" description="DUF4352 domain-containing protein" evidence="1">
    <location>
        <begin position="24"/>
        <end position="310"/>
    </location>
</feature>
<name>A0ABS1M2X2_9NOCA</name>
<evidence type="ECO:0000313" key="3">
    <source>
        <dbReference type="Proteomes" id="UP000602198"/>
    </source>
</evidence>
<reference evidence="2 3" key="1">
    <citation type="submission" date="2021-01" db="EMBL/GenBank/DDBJ databases">
        <title>WGS of actinomycetes isolated from Thailand.</title>
        <authorList>
            <person name="Thawai C."/>
        </authorList>
    </citation>
    <scope>NUCLEOTIDE SEQUENCE [LARGE SCALE GENOMIC DNA]</scope>
    <source>
        <strain evidence="2 3">LPG 2</strain>
    </source>
</reference>
<keyword evidence="1" id="KW-0732">Signal</keyword>
<protein>
    <recommendedName>
        <fullName evidence="4">DUF4352 domain-containing protein</fullName>
    </recommendedName>
</protein>
<evidence type="ECO:0008006" key="4">
    <source>
        <dbReference type="Google" id="ProtNLM"/>
    </source>
</evidence>